<protein>
    <recommendedName>
        <fullName evidence="5">A20-type domain-containing protein</fullName>
    </recommendedName>
</protein>
<dbReference type="EMBL" id="NKXS01003838">
    <property type="protein sequence ID" value="PIN08381.1"/>
    <property type="molecule type" value="Genomic_DNA"/>
</dbReference>
<dbReference type="Pfam" id="PF01754">
    <property type="entry name" value="zf-A20"/>
    <property type="match status" value="1"/>
</dbReference>
<evidence type="ECO:0000259" key="5">
    <source>
        <dbReference type="PROSITE" id="PS51036"/>
    </source>
</evidence>
<reference evidence="7" key="1">
    <citation type="journal article" date="2018" name="Gigascience">
        <title>Genome assembly of the Pink Ipe (Handroanthus impetiginosus, Bignoniaceae), a highly valued, ecologically keystone Neotropical timber forest tree.</title>
        <authorList>
            <person name="Silva-Junior O.B."/>
            <person name="Grattapaglia D."/>
            <person name="Novaes E."/>
            <person name="Collevatti R.G."/>
        </authorList>
    </citation>
    <scope>NUCLEOTIDE SEQUENCE [LARGE SCALE GENOMIC DNA]</scope>
    <source>
        <strain evidence="7">cv. UFG-1</strain>
    </source>
</reference>
<dbReference type="AlphaFoldDB" id="A0A2G9GSY0"/>
<dbReference type="GO" id="GO:0008270">
    <property type="term" value="F:zinc ion binding"/>
    <property type="evidence" value="ECO:0007669"/>
    <property type="project" value="UniProtKB-KW"/>
</dbReference>
<dbReference type="SUPFAM" id="SSF57716">
    <property type="entry name" value="Glucocorticoid receptor-like (DNA-binding domain)"/>
    <property type="match status" value="1"/>
</dbReference>
<keyword evidence="4" id="KW-0862">Zinc</keyword>
<keyword evidence="3" id="KW-0863">Zinc-finger</keyword>
<accession>A0A2G9GSY0</accession>
<proteinExistence type="predicted"/>
<evidence type="ECO:0000256" key="4">
    <source>
        <dbReference type="ARBA" id="ARBA00022833"/>
    </source>
</evidence>
<comment type="caution">
    <text evidence="6">The sequence shown here is derived from an EMBL/GenBank/DDBJ whole genome shotgun (WGS) entry which is preliminary data.</text>
</comment>
<feature type="domain" description="A20-type" evidence="5">
    <location>
        <begin position="8"/>
        <end position="47"/>
    </location>
</feature>
<evidence type="ECO:0000313" key="7">
    <source>
        <dbReference type="Proteomes" id="UP000231279"/>
    </source>
</evidence>
<organism evidence="6 7">
    <name type="scientific">Handroanthus impetiginosus</name>
    <dbReference type="NCBI Taxonomy" id="429701"/>
    <lineage>
        <taxon>Eukaryota</taxon>
        <taxon>Viridiplantae</taxon>
        <taxon>Streptophyta</taxon>
        <taxon>Embryophyta</taxon>
        <taxon>Tracheophyta</taxon>
        <taxon>Spermatophyta</taxon>
        <taxon>Magnoliopsida</taxon>
        <taxon>eudicotyledons</taxon>
        <taxon>Gunneridae</taxon>
        <taxon>Pentapetalae</taxon>
        <taxon>asterids</taxon>
        <taxon>lamiids</taxon>
        <taxon>Lamiales</taxon>
        <taxon>Bignoniaceae</taxon>
        <taxon>Crescentiina</taxon>
        <taxon>Tabebuia alliance</taxon>
        <taxon>Handroanthus</taxon>
    </lineage>
</organism>
<keyword evidence="2" id="KW-0479">Metal-binding</keyword>
<dbReference type="PROSITE" id="PS51036">
    <property type="entry name" value="ZF_A20"/>
    <property type="match status" value="1"/>
</dbReference>
<gene>
    <name evidence="6" type="ORF">CDL12_19045</name>
</gene>
<dbReference type="GO" id="GO:0003677">
    <property type="term" value="F:DNA binding"/>
    <property type="evidence" value="ECO:0007669"/>
    <property type="project" value="InterPro"/>
</dbReference>
<evidence type="ECO:0000256" key="2">
    <source>
        <dbReference type="ARBA" id="ARBA00022723"/>
    </source>
</evidence>
<dbReference type="Proteomes" id="UP000231279">
    <property type="component" value="Unassembled WGS sequence"/>
</dbReference>
<evidence type="ECO:0000256" key="1">
    <source>
        <dbReference type="ARBA" id="ARBA00003732"/>
    </source>
</evidence>
<name>A0A2G9GSY0_9LAMI</name>
<evidence type="ECO:0000256" key="3">
    <source>
        <dbReference type="ARBA" id="ARBA00022771"/>
    </source>
</evidence>
<dbReference type="InterPro" id="IPR002653">
    <property type="entry name" value="Znf_A20"/>
</dbReference>
<comment type="function">
    <text evidence="1">May be involved in environmental stress response.</text>
</comment>
<dbReference type="Gene3D" id="1.20.5.4770">
    <property type="match status" value="1"/>
</dbReference>
<evidence type="ECO:0000313" key="6">
    <source>
        <dbReference type="EMBL" id="PIN08381.1"/>
    </source>
</evidence>
<keyword evidence="7" id="KW-1185">Reference proteome</keyword>
<dbReference type="OrthoDB" id="428577at2759"/>
<sequence length="77" mass="8624">MENTENISRSLHRCSPCLHSRGCGFYGTLENGGLCSKCFKDYLKELIETDELVLDCFKSSTISKITDDNDNIPTISD</sequence>